<evidence type="ECO:0000256" key="4">
    <source>
        <dbReference type="ARBA" id="ARBA00022630"/>
    </source>
</evidence>
<keyword evidence="4 7" id="KW-0285">Flavoprotein</keyword>
<dbReference type="InterPro" id="IPR037069">
    <property type="entry name" value="AcylCoA_DH/ox_N_sf"/>
</dbReference>
<dbReference type="Gene3D" id="2.40.110.10">
    <property type="entry name" value="Butyryl-CoA Dehydrogenase, subunit A, domain 2"/>
    <property type="match status" value="1"/>
</dbReference>
<dbReference type="EMBL" id="BONY01000007">
    <property type="protein sequence ID" value="GIH03492.1"/>
    <property type="molecule type" value="Genomic_DNA"/>
</dbReference>
<dbReference type="Gene3D" id="1.10.540.10">
    <property type="entry name" value="Acyl-CoA dehydrogenase/oxidase, N-terminal domain"/>
    <property type="match status" value="1"/>
</dbReference>
<dbReference type="InterPro" id="IPR009075">
    <property type="entry name" value="AcylCo_DH/oxidase_C"/>
</dbReference>
<keyword evidence="5 7" id="KW-0274">FAD</keyword>
<proteinExistence type="inferred from homology"/>
<reference evidence="11" key="1">
    <citation type="submission" date="2021-01" db="EMBL/GenBank/DDBJ databases">
        <title>Whole genome shotgun sequence of Rhizocola hellebori NBRC 109834.</title>
        <authorList>
            <person name="Komaki H."/>
            <person name="Tamura T."/>
        </authorList>
    </citation>
    <scope>NUCLEOTIDE SEQUENCE</scope>
    <source>
        <strain evidence="11">NBRC 109834</strain>
    </source>
</reference>
<dbReference type="InterPro" id="IPR050741">
    <property type="entry name" value="Acyl-CoA_dehydrogenase"/>
</dbReference>
<accession>A0A8J3VEN5</accession>
<comment type="cofactor">
    <cofactor evidence="1 7">
        <name>FAD</name>
        <dbReference type="ChEBI" id="CHEBI:57692"/>
    </cofactor>
</comment>
<dbReference type="PANTHER" id="PTHR48083">
    <property type="entry name" value="MEDIUM-CHAIN SPECIFIC ACYL-COA DEHYDROGENASE, MITOCHONDRIAL-RELATED"/>
    <property type="match status" value="1"/>
</dbReference>
<comment type="similarity">
    <text evidence="2 7">Belongs to the acyl-CoA dehydrogenase family.</text>
</comment>
<dbReference type="GO" id="GO:0050660">
    <property type="term" value="F:flavin adenine dinucleotide binding"/>
    <property type="evidence" value="ECO:0007669"/>
    <property type="project" value="InterPro"/>
</dbReference>
<evidence type="ECO:0000259" key="8">
    <source>
        <dbReference type="Pfam" id="PF00441"/>
    </source>
</evidence>
<dbReference type="InterPro" id="IPR046373">
    <property type="entry name" value="Acyl-CoA_Oxase/DH_mid-dom_sf"/>
</dbReference>
<dbReference type="Pfam" id="PF00441">
    <property type="entry name" value="Acyl-CoA_dh_1"/>
    <property type="match status" value="1"/>
</dbReference>
<evidence type="ECO:0000256" key="5">
    <source>
        <dbReference type="ARBA" id="ARBA00022827"/>
    </source>
</evidence>
<evidence type="ECO:0000256" key="2">
    <source>
        <dbReference type="ARBA" id="ARBA00009347"/>
    </source>
</evidence>
<comment type="subunit">
    <text evidence="3">Homodimer.</text>
</comment>
<evidence type="ECO:0000256" key="1">
    <source>
        <dbReference type="ARBA" id="ARBA00001974"/>
    </source>
</evidence>
<gene>
    <name evidence="11" type="primary">caiA</name>
    <name evidence="11" type="ORF">Rhe02_15590</name>
</gene>
<keyword evidence="6 7" id="KW-0560">Oxidoreductase</keyword>
<evidence type="ECO:0000313" key="11">
    <source>
        <dbReference type="EMBL" id="GIH03492.1"/>
    </source>
</evidence>
<feature type="domain" description="Acyl-CoA dehydrogenase/oxidase C-terminal" evidence="8">
    <location>
        <begin position="219"/>
        <end position="368"/>
    </location>
</feature>
<dbReference type="InterPro" id="IPR036250">
    <property type="entry name" value="AcylCo_DH-like_C"/>
</dbReference>
<organism evidence="11 12">
    <name type="scientific">Rhizocola hellebori</name>
    <dbReference type="NCBI Taxonomy" id="1392758"/>
    <lineage>
        <taxon>Bacteria</taxon>
        <taxon>Bacillati</taxon>
        <taxon>Actinomycetota</taxon>
        <taxon>Actinomycetes</taxon>
        <taxon>Micromonosporales</taxon>
        <taxon>Micromonosporaceae</taxon>
        <taxon>Rhizocola</taxon>
    </lineage>
</organism>
<feature type="domain" description="Acyl-CoA dehydrogenase/oxidase N-terminal" evidence="10">
    <location>
        <begin position="4"/>
        <end position="112"/>
    </location>
</feature>
<dbReference type="InterPro" id="IPR013786">
    <property type="entry name" value="AcylCoA_DH/ox_N"/>
</dbReference>
<dbReference type="Pfam" id="PF02770">
    <property type="entry name" value="Acyl-CoA_dh_M"/>
    <property type="match status" value="1"/>
</dbReference>
<dbReference type="GO" id="GO:0033539">
    <property type="term" value="P:fatty acid beta-oxidation using acyl-CoA dehydrogenase"/>
    <property type="evidence" value="ECO:0007669"/>
    <property type="project" value="TreeGrafter"/>
</dbReference>
<protein>
    <submittedName>
        <fullName evidence="11">Acyl-CoA dehydrogenase</fullName>
    </submittedName>
</protein>
<dbReference type="AlphaFoldDB" id="A0A8J3VEN5"/>
<name>A0A8J3VEN5_9ACTN</name>
<dbReference type="PANTHER" id="PTHR48083:SF13">
    <property type="entry name" value="ACYL-COA DEHYDROGENASE FAMILY MEMBER 11"/>
    <property type="match status" value="1"/>
</dbReference>
<feature type="domain" description="Acyl-CoA oxidase/dehydrogenase middle" evidence="9">
    <location>
        <begin position="117"/>
        <end position="207"/>
    </location>
</feature>
<dbReference type="Pfam" id="PF02771">
    <property type="entry name" value="Acyl-CoA_dh_N"/>
    <property type="match status" value="1"/>
</dbReference>
<dbReference type="Proteomes" id="UP000612899">
    <property type="component" value="Unassembled WGS sequence"/>
</dbReference>
<dbReference type="GO" id="GO:0005737">
    <property type="term" value="C:cytoplasm"/>
    <property type="evidence" value="ECO:0007669"/>
    <property type="project" value="TreeGrafter"/>
</dbReference>
<evidence type="ECO:0000259" key="10">
    <source>
        <dbReference type="Pfam" id="PF02771"/>
    </source>
</evidence>
<dbReference type="GO" id="GO:0003995">
    <property type="term" value="F:acyl-CoA dehydrogenase activity"/>
    <property type="evidence" value="ECO:0007669"/>
    <property type="project" value="TreeGrafter"/>
</dbReference>
<evidence type="ECO:0000313" key="12">
    <source>
        <dbReference type="Proteomes" id="UP000612899"/>
    </source>
</evidence>
<dbReference type="InterPro" id="IPR009100">
    <property type="entry name" value="AcylCoA_DH/oxidase_NM_dom_sf"/>
</dbReference>
<evidence type="ECO:0000256" key="3">
    <source>
        <dbReference type="ARBA" id="ARBA00011738"/>
    </source>
</evidence>
<comment type="caution">
    <text evidence="11">The sequence shown here is derived from an EMBL/GenBank/DDBJ whole genome shotgun (WGS) entry which is preliminary data.</text>
</comment>
<dbReference type="Gene3D" id="1.20.140.10">
    <property type="entry name" value="Butyryl-CoA Dehydrogenase, subunit A, domain 3"/>
    <property type="match status" value="1"/>
</dbReference>
<sequence>MSDIAEKVRAFIDEQVLPHERTLVAGGGPAREVLTRLRRKAQESKLWAPALSVELGGLGMSLNDYASVAELEGKSEYGPAALGSDLLLDATMLDRHATSAVRDQFLMPMVSGRARPCFAMTEPGLPGSDPTRLQTKAVTDGDSWVINGGKWFTSRAAEADFATVACRASTGISLIVVPTSSPGFRVVRSLPLLGGSDDQYEIALNDVRVPRCYLLGSEGHGLAIVGERLLLGRTLRCLRWLGQARRTFDLMCARLTTRRVGEGTLADKQLLHRFVFDSYAELTSARALVYAAVEALATGTDARIAVGIAKVVTARTFDTLVDRAIQIFGAEGLTDDTPLPMLHRTARAARIMDGPDELLVTRVARRILADHQGSVATDPVATARTQPAK</sequence>
<dbReference type="SUPFAM" id="SSF56645">
    <property type="entry name" value="Acyl-CoA dehydrogenase NM domain-like"/>
    <property type="match status" value="1"/>
</dbReference>
<evidence type="ECO:0000256" key="7">
    <source>
        <dbReference type="RuleBase" id="RU362125"/>
    </source>
</evidence>
<dbReference type="SUPFAM" id="SSF47203">
    <property type="entry name" value="Acyl-CoA dehydrogenase C-terminal domain-like"/>
    <property type="match status" value="1"/>
</dbReference>
<dbReference type="InterPro" id="IPR006091">
    <property type="entry name" value="Acyl-CoA_Oxase/DH_mid-dom"/>
</dbReference>
<keyword evidence="12" id="KW-1185">Reference proteome</keyword>
<evidence type="ECO:0000259" key="9">
    <source>
        <dbReference type="Pfam" id="PF02770"/>
    </source>
</evidence>
<evidence type="ECO:0000256" key="6">
    <source>
        <dbReference type="ARBA" id="ARBA00023002"/>
    </source>
</evidence>